<dbReference type="AlphaFoldDB" id="A0A4V3XAG1"/>
<keyword evidence="12" id="KW-1185">Reference proteome</keyword>
<dbReference type="FunFam" id="1.10.10.10:FF:000027">
    <property type="entry name" value="Heat shock transcription factor 1"/>
    <property type="match status" value="1"/>
</dbReference>
<dbReference type="InterPro" id="IPR036388">
    <property type="entry name" value="WH-like_DNA-bd_sf"/>
</dbReference>
<dbReference type="PANTHER" id="PTHR10015:SF361">
    <property type="entry name" value="TRANSCRIPTION FACTOR SKN7"/>
    <property type="match status" value="1"/>
</dbReference>
<dbReference type="GO" id="GO:0003700">
    <property type="term" value="F:DNA-binding transcription factor activity"/>
    <property type="evidence" value="ECO:0007669"/>
    <property type="project" value="InterPro"/>
</dbReference>
<accession>A0A4V3XAG1</accession>
<dbReference type="InterPro" id="IPR036390">
    <property type="entry name" value="WH_DNA-bd_sf"/>
</dbReference>
<dbReference type="Pfam" id="PF00447">
    <property type="entry name" value="HSF_DNA-bind"/>
    <property type="match status" value="1"/>
</dbReference>
<comment type="similarity">
    <text evidence="7">Belongs to the HSF family.</text>
</comment>
<dbReference type="Proteomes" id="UP000309038">
    <property type="component" value="Unassembled WGS sequence"/>
</dbReference>
<reference evidence="11 12" key="1">
    <citation type="submission" date="2019-02" db="EMBL/GenBank/DDBJ databases">
        <title>Genome sequencing of the rare red list fungi Phlebia centrifuga.</title>
        <authorList>
            <person name="Buettner E."/>
            <person name="Kellner H."/>
        </authorList>
    </citation>
    <scope>NUCLEOTIDE SEQUENCE [LARGE SCALE GENOMIC DNA]</scope>
    <source>
        <strain evidence="11 12">DSM 108282</strain>
    </source>
</reference>
<evidence type="ECO:0000256" key="5">
    <source>
        <dbReference type="ARBA" id="ARBA00023242"/>
    </source>
</evidence>
<evidence type="ECO:0000256" key="8">
    <source>
        <dbReference type="SAM" id="Coils"/>
    </source>
</evidence>
<dbReference type="SUPFAM" id="SSF46785">
    <property type="entry name" value="Winged helix' DNA-binding domain"/>
    <property type="match status" value="1"/>
</dbReference>
<dbReference type="GO" id="GO:0043565">
    <property type="term" value="F:sequence-specific DNA binding"/>
    <property type="evidence" value="ECO:0007669"/>
    <property type="project" value="InterPro"/>
</dbReference>
<comment type="subunit">
    <text evidence="6">Homotrimer. Homotrimerization increases the affinity of HSF1 to DNA. Interacts with transcriptional coregulator SSA1 on chromatin.</text>
</comment>
<comment type="caution">
    <text evidence="11">The sequence shown here is derived from an EMBL/GenBank/DDBJ whole genome shotgun (WGS) entry which is preliminary data.</text>
</comment>
<organism evidence="11 12">
    <name type="scientific">Hermanssonia centrifuga</name>
    <dbReference type="NCBI Taxonomy" id="98765"/>
    <lineage>
        <taxon>Eukaryota</taxon>
        <taxon>Fungi</taxon>
        <taxon>Dikarya</taxon>
        <taxon>Basidiomycota</taxon>
        <taxon>Agaricomycotina</taxon>
        <taxon>Agaricomycetes</taxon>
        <taxon>Polyporales</taxon>
        <taxon>Meruliaceae</taxon>
        <taxon>Hermanssonia</taxon>
    </lineage>
</organism>
<keyword evidence="4" id="KW-0804">Transcription</keyword>
<dbReference type="PANTHER" id="PTHR10015">
    <property type="entry name" value="HEAT SHOCK TRANSCRIPTION FACTOR"/>
    <property type="match status" value="1"/>
</dbReference>
<name>A0A4V3XAG1_9APHY</name>
<evidence type="ECO:0000256" key="7">
    <source>
        <dbReference type="RuleBase" id="RU004020"/>
    </source>
</evidence>
<protein>
    <recommendedName>
        <fullName evidence="10">HSF-type DNA-binding domain-containing protein</fullName>
    </recommendedName>
</protein>
<evidence type="ECO:0000256" key="4">
    <source>
        <dbReference type="ARBA" id="ARBA00023163"/>
    </source>
</evidence>
<dbReference type="Gene3D" id="1.10.10.10">
    <property type="entry name" value="Winged helix-like DNA-binding domain superfamily/Winged helix DNA-binding domain"/>
    <property type="match status" value="1"/>
</dbReference>
<dbReference type="PROSITE" id="PS00434">
    <property type="entry name" value="HSF_DOMAIN"/>
    <property type="match status" value="1"/>
</dbReference>
<feature type="compositionally biased region" description="Low complexity" evidence="9">
    <location>
        <begin position="48"/>
        <end position="66"/>
    </location>
</feature>
<keyword evidence="5" id="KW-0539">Nucleus</keyword>
<dbReference type="SMART" id="SM00415">
    <property type="entry name" value="HSF"/>
    <property type="match status" value="1"/>
</dbReference>
<feature type="compositionally biased region" description="Polar residues" evidence="9">
    <location>
        <begin position="73"/>
        <end position="82"/>
    </location>
</feature>
<feature type="region of interest" description="Disordered" evidence="9">
    <location>
        <begin position="1"/>
        <end position="99"/>
    </location>
</feature>
<dbReference type="InterPro" id="IPR000232">
    <property type="entry name" value="HSF_DNA-bd"/>
</dbReference>
<evidence type="ECO:0000256" key="9">
    <source>
        <dbReference type="SAM" id="MobiDB-lite"/>
    </source>
</evidence>
<evidence type="ECO:0000256" key="2">
    <source>
        <dbReference type="ARBA" id="ARBA00023015"/>
    </source>
</evidence>
<evidence type="ECO:0000313" key="12">
    <source>
        <dbReference type="Proteomes" id="UP000309038"/>
    </source>
</evidence>
<dbReference type="GO" id="GO:0005634">
    <property type="term" value="C:nucleus"/>
    <property type="evidence" value="ECO:0007669"/>
    <property type="project" value="UniProtKB-SubCell"/>
</dbReference>
<dbReference type="EMBL" id="SGPJ01000140">
    <property type="protein sequence ID" value="THG97982.1"/>
    <property type="molecule type" value="Genomic_DNA"/>
</dbReference>
<evidence type="ECO:0000313" key="11">
    <source>
        <dbReference type="EMBL" id="THG97982.1"/>
    </source>
</evidence>
<keyword evidence="2" id="KW-0805">Transcription regulation</keyword>
<evidence type="ECO:0000259" key="10">
    <source>
        <dbReference type="PROSITE" id="PS00434"/>
    </source>
</evidence>
<comment type="subcellular location">
    <subcellularLocation>
        <location evidence="1">Nucleus</location>
    </subcellularLocation>
</comment>
<gene>
    <name evidence="11" type="ORF">EW026_g4136</name>
</gene>
<keyword evidence="3" id="KW-0238">DNA-binding</keyword>
<feature type="compositionally biased region" description="Polar residues" evidence="9">
    <location>
        <begin position="1"/>
        <end position="25"/>
    </location>
</feature>
<feature type="coiled-coil region" evidence="8">
    <location>
        <begin position="243"/>
        <end position="270"/>
    </location>
</feature>
<evidence type="ECO:0000256" key="3">
    <source>
        <dbReference type="ARBA" id="ARBA00023125"/>
    </source>
</evidence>
<feature type="domain" description="HSF-type DNA-binding" evidence="10">
    <location>
        <begin position="154"/>
        <end position="178"/>
    </location>
</feature>
<evidence type="ECO:0000256" key="1">
    <source>
        <dbReference type="ARBA" id="ARBA00004123"/>
    </source>
</evidence>
<sequence length="288" mass="32590">MQSPEEGSTPQQAHHISRSSFQLGSSDIVDQPSNSRAVAQYPTPPTPTYSYPSLSNAAANPSLSAAKWPVQPPDSSDYQNSPPVRRSNSEDELSDREASHLQVNLTETPSSASDFVKKLYRMLDDPALSRIVSWGPQGDCFVVKDVNDFTVVILPRVFKHSNFASFVRQLNKYDFHKVKDVEDTGSEEPNWTFRHPYFRAGGWDVLEQIKRKVTAPKFSNTDPAIYTTVDALRAQAEQIAWRQDEMAAHIENLQNNYQEVVNNISGFQRDMGQQDVLMRDMIQYFLSN</sequence>
<keyword evidence="8" id="KW-0175">Coiled coil</keyword>
<proteinExistence type="inferred from homology"/>
<evidence type="ECO:0000256" key="6">
    <source>
        <dbReference type="ARBA" id="ARBA00062171"/>
    </source>
</evidence>
<dbReference type="PRINTS" id="PR00056">
    <property type="entry name" value="HSFDOMAIN"/>
</dbReference>